<dbReference type="InterPro" id="IPR046357">
    <property type="entry name" value="PPIase_dom_sf"/>
</dbReference>
<feature type="domain" description="PpiC" evidence="11">
    <location>
        <begin position="163"/>
        <end position="262"/>
    </location>
</feature>
<dbReference type="SUPFAM" id="SSF54534">
    <property type="entry name" value="FKBP-like"/>
    <property type="match status" value="1"/>
</dbReference>
<evidence type="ECO:0000313" key="13">
    <source>
        <dbReference type="Proteomes" id="UP001597108"/>
    </source>
</evidence>
<protein>
    <recommendedName>
        <fullName evidence="1">Parvulin-like PPIase</fullName>
    </recommendedName>
    <alternativeName>
        <fullName evidence="7">Peptidyl-prolyl cis-trans isomerase plp</fullName>
    </alternativeName>
    <alternativeName>
        <fullName evidence="8">Rotamase plp</fullName>
    </alternativeName>
</protein>
<evidence type="ECO:0000256" key="9">
    <source>
        <dbReference type="PROSITE-ProRule" id="PRU00278"/>
    </source>
</evidence>
<evidence type="ECO:0000259" key="11">
    <source>
        <dbReference type="PROSITE" id="PS50198"/>
    </source>
</evidence>
<dbReference type="PANTHER" id="PTHR47637">
    <property type="entry name" value="CHAPERONE SURA"/>
    <property type="match status" value="1"/>
</dbReference>
<dbReference type="InterPro" id="IPR050280">
    <property type="entry name" value="OMP_Chaperone_SurA"/>
</dbReference>
<keyword evidence="3" id="KW-0574">Periplasm</keyword>
<evidence type="ECO:0000256" key="1">
    <source>
        <dbReference type="ARBA" id="ARBA00018370"/>
    </source>
</evidence>
<sequence length="406" mass="44200">MIRILRSILVTGLALVPLQSEAQSSNPFSPVIIVNERPITHFELEQRRRILSLFRATGDIDERARNDLIDDRLRTDAANRLGITIAPEQTEEGMAEFAQRTNMDTETFLSSLAANGVDMQTFRDFVNAGVLWREVVRTRFGPRAQITDAEIDRALALTSQSGGAEATLAEIILPARTPEELATSEQIANDIYQNATSIGGFAAAARQYSASRTRENGGRLPRAMPLSEMPPAIRGEILTLAPGGVTTPINVPNAIALFQLIELRETGVAEAQDVTLEYATYLIPGGLTEAALAEAARVAASTDTCDDLHGINLGQPPERLTFETLPASEVPRDIALELAKLDPGETSAALIRGGNLAMLMLCARTPVFEEQPDRERVRNQLINQRLAAYGDGYLAELRADAIILYP</sequence>
<evidence type="ECO:0000256" key="6">
    <source>
        <dbReference type="ARBA" id="ARBA00023235"/>
    </source>
</evidence>
<keyword evidence="6 9" id="KW-0413">Isomerase</keyword>
<evidence type="ECO:0000256" key="3">
    <source>
        <dbReference type="ARBA" id="ARBA00022764"/>
    </source>
</evidence>
<dbReference type="SUPFAM" id="SSF109998">
    <property type="entry name" value="Triger factor/SurA peptide-binding domain-like"/>
    <property type="match status" value="1"/>
</dbReference>
<feature type="signal peptide" evidence="10">
    <location>
        <begin position="1"/>
        <end position="22"/>
    </location>
</feature>
<gene>
    <name evidence="12" type="ORF">ACFQ2S_08895</name>
</gene>
<dbReference type="Gene3D" id="1.10.4030.10">
    <property type="entry name" value="Porin chaperone SurA, peptide-binding domain"/>
    <property type="match status" value="1"/>
</dbReference>
<evidence type="ECO:0000256" key="5">
    <source>
        <dbReference type="ARBA" id="ARBA00023186"/>
    </source>
</evidence>
<dbReference type="InterPro" id="IPR015391">
    <property type="entry name" value="SurA_N"/>
</dbReference>
<comment type="caution">
    <text evidence="12">The sequence shown here is derived from an EMBL/GenBank/DDBJ whole genome shotgun (WGS) entry which is preliminary data.</text>
</comment>
<dbReference type="InterPro" id="IPR027304">
    <property type="entry name" value="Trigger_fact/SurA_dom_sf"/>
</dbReference>
<dbReference type="InterPro" id="IPR000297">
    <property type="entry name" value="PPIase_PpiC"/>
</dbReference>
<keyword evidence="4 9" id="KW-0697">Rotamase</keyword>
<evidence type="ECO:0000256" key="7">
    <source>
        <dbReference type="ARBA" id="ARBA00030642"/>
    </source>
</evidence>
<dbReference type="Pfam" id="PF09312">
    <property type="entry name" value="SurA_N"/>
    <property type="match status" value="1"/>
</dbReference>
<dbReference type="GO" id="GO:0003755">
    <property type="term" value="F:peptidyl-prolyl cis-trans isomerase activity"/>
    <property type="evidence" value="ECO:0007669"/>
    <property type="project" value="UniProtKB-EC"/>
</dbReference>
<organism evidence="12 13">
    <name type="scientific">Tropicimonas aquimaris</name>
    <dbReference type="NCBI Taxonomy" id="914152"/>
    <lineage>
        <taxon>Bacteria</taxon>
        <taxon>Pseudomonadati</taxon>
        <taxon>Pseudomonadota</taxon>
        <taxon>Alphaproteobacteria</taxon>
        <taxon>Rhodobacterales</taxon>
        <taxon>Roseobacteraceae</taxon>
        <taxon>Tropicimonas</taxon>
    </lineage>
</organism>
<keyword evidence="5" id="KW-0143">Chaperone</keyword>
<dbReference type="Gene3D" id="3.10.50.40">
    <property type="match status" value="1"/>
</dbReference>
<proteinExistence type="predicted"/>
<keyword evidence="13" id="KW-1185">Reference proteome</keyword>
<evidence type="ECO:0000256" key="8">
    <source>
        <dbReference type="ARBA" id="ARBA00031484"/>
    </source>
</evidence>
<evidence type="ECO:0000256" key="4">
    <source>
        <dbReference type="ARBA" id="ARBA00023110"/>
    </source>
</evidence>
<dbReference type="PROSITE" id="PS50198">
    <property type="entry name" value="PPIC_PPIASE_2"/>
    <property type="match status" value="1"/>
</dbReference>
<evidence type="ECO:0000256" key="10">
    <source>
        <dbReference type="SAM" id="SignalP"/>
    </source>
</evidence>
<evidence type="ECO:0000313" key="12">
    <source>
        <dbReference type="EMBL" id="MFD0979768.1"/>
    </source>
</evidence>
<dbReference type="PANTHER" id="PTHR47637:SF1">
    <property type="entry name" value="CHAPERONE SURA"/>
    <property type="match status" value="1"/>
</dbReference>
<feature type="chain" id="PRO_5046636311" description="Parvulin-like PPIase" evidence="10">
    <location>
        <begin position="23"/>
        <end position="406"/>
    </location>
</feature>
<name>A0ABW3IPV1_9RHOB</name>
<accession>A0ABW3IPV1</accession>
<dbReference type="RefSeq" id="WP_386074086.1">
    <property type="nucleotide sequence ID" value="NZ_JBHTJT010000008.1"/>
</dbReference>
<evidence type="ECO:0000256" key="2">
    <source>
        <dbReference type="ARBA" id="ARBA00022729"/>
    </source>
</evidence>
<keyword evidence="2 10" id="KW-0732">Signal</keyword>
<dbReference type="Proteomes" id="UP001597108">
    <property type="component" value="Unassembled WGS sequence"/>
</dbReference>
<dbReference type="EMBL" id="JBHTJT010000008">
    <property type="protein sequence ID" value="MFD0979768.1"/>
    <property type="molecule type" value="Genomic_DNA"/>
</dbReference>
<dbReference type="Pfam" id="PF00639">
    <property type="entry name" value="Rotamase"/>
    <property type="match status" value="1"/>
</dbReference>
<reference evidence="13" key="1">
    <citation type="journal article" date="2019" name="Int. J. Syst. Evol. Microbiol.">
        <title>The Global Catalogue of Microorganisms (GCM) 10K type strain sequencing project: providing services to taxonomists for standard genome sequencing and annotation.</title>
        <authorList>
            <consortium name="The Broad Institute Genomics Platform"/>
            <consortium name="The Broad Institute Genome Sequencing Center for Infectious Disease"/>
            <person name="Wu L."/>
            <person name="Ma J."/>
        </authorList>
    </citation>
    <scope>NUCLEOTIDE SEQUENCE [LARGE SCALE GENOMIC DNA]</scope>
    <source>
        <strain evidence="13">CCUG 60524</strain>
    </source>
</reference>